<evidence type="ECO:0000256" key="4">
    <source>
        <dbReference type="ARBA" id="ARBA00022670"/>
    </source>
</evidence>
<protein>
    <recommendedName>
        <fullName evidence="9">dipeptidase E</fullName>
        <ecNumber evidence="9">3.4.13.21</ecNumber>
    </recommendedName>
    <alternativeName>
        <fullName evidence="10">Asp-specific dipeptidase</fullName>
    </alternativeName>
</protein>
<sequence>MKLLLLSNSRSVDGSYLVHAVPLIRAISAGRTRVLFVPFAGVTTSWDEYTANVQAVVEPLGLRLTGAHTVGKQEVEAAELIMVGGGNTFQLLKECRERGLLDAIRTRVRAGIPYVGWSAGAVLASPTIRTTNDMPIVDPCGFDALGLVDFQINAHYTNELPAGHQGETRNQRLAEYLVVNPQDRVVALPEGTWLDVAEGQATFDGIKAGYVFRQGADAQELRAGQSFPAV</sequence>
<dbReference type="InterPro" id="IPR005320">
    <property type="entry name" value="Peptidase_S51"/>
</dbReference>
<dbReference type="GO" id="GO:0008236">
    <property type="term" value="F:serine-type peptidase activity"/>
    <property type="evidence" value="ECO:0007669"/>
    <property type="project" value="UniProtKB-KW"/>
</dbReference>
<dbReference type="PANTHER" id="PTHR20842:SF0">
    <property type="entry name" value="ALPHA-ASPARTYL DIPEPTIDASE"/>
    <property type="match status" value="1"/>
</dbReference>
<dbReference type="Proteomes" id="UP000295525">
    <property type="component" value="Unassembled WGS sequence"/>
</dbReference>
<dbReference type="SUPFAM" id="SSF52317">
    <property type="entry name" value="Class I glutamine amidotransferase-like"/>
    <property type="match status" value="1"/>
</dbReference>
<comment type="catalytic activity">
    <reaction evidence="8">
        <text>Dipeptidase E catalyzes the hydrolysis of dipeptides Asp-|-Xaa. It does not act on peptides with N-terminal Glu, Asn or Gln, nor does it cleave isoaspartyl peptides.</text>
        <dbReference type="EC" id="3.4.13.21"/>
    </reaction>
</comment>
<evidence type="ECO:0000256" key="10">
    <source>
        <dbReference type="ARBA" id="ARBA00075877"/>
    </source>
</evidence>
<evidence type="ECO:0000256" key="8">
    <source>
        <dbReference type="ARBA" id="ARBA00050239"/>
    </source>
</evidence>
<dbReference type="NCBIfam" id="NF003642">
    <property type="entry name" value="PRK05282.1"/>
    <property type="match status" value="1"/>
</dbReference>
<evidence type="ECO:0000256" key="6">
    <source>
        <dbReference type="ARBA" id="ARBA00022825"/>
    </source>
</evidence>
<dbReference type="EMBL" id="SMAJ01000001">
    <property type="protein sequence ID" value="TCT10949.1"/>
    <property type="molecule type" value="Genomic_DNA"/>
</dbReference>
<dbReference type="CDD" id="cd03146">
    <property type="entry name" value="GAT1_Peptidase_E"/>
    <property type="match status" value="1"/>
</dbReference>
<dbReference type="AlphaFoldDB" id="A0A4R3MF45"/>
<proteinExistence type="inferred from homology"/>
<evidence type="ECO:0000256" key="2">
    <source>
        <dbReference type="ARBA" id="ARBA00006534"/>
    </source>
</evidence>
<evidence type="ECO:0000256" key="5">
    <source>
        <dbReference type="ARBA" id="ARBA00022801"/>
    </source>
</evidence>
<keyword evidence="3" id="KW-0963">Cytoplasm</keyword>
<dbReference type="PANTHER" id="PTHR20842">
    <property type="entry name" value="PROTEASE S51 ALPHA-ASPARTYL DIPEPTIDASE"/>
    <property type="match status" value="1"/>
</dbReference>
<dbReference type="GO" id="GO:0016805">
    <property type="term" value="F:dipeptidase activity"/>
    <property type="evidence" value="ECO:0007669"/>
    <property type="project" value="UniProtKB-KW"/>
</dbReference>
<keyword evidence="6" id="KW-0720">Serine protease</keyword>
<evidence type="ECO:0000313" key="11">
    <source>
        <dbReference type="EMBL" id="TCT10949.1"/>
    </source>
</evidence>
<dbReference type="RefSeq" id="WP_132579377.1">
    <property type="nucleotide sequence ID" value="NZ_SMAJ01000001.1"/>
</dbReference>
<comment type="subcellular location">
    <subcellularLocation>
        <location evidence="1">Cytoplasm</location>
    </subcellularLocation>
</comment>
<keyword evidence="4" id="KW-0645">Protease</keyword>
<dbReference type="Pfam" id="PF03575">
    <property type="entry name" value="Peptidase_S51"/>
    <property type="match status" value="1"/>
</dbReference>
<comment type="caution">
    <text evidence="11">The sequence shown here is derived from an EMBL/GenBank/DDBJ whole genome shotgun (WGS) entry which is preliminary data.</text>
</comment>
<dbReference type="OrthoDB" id="3373764at2"/>
<dbReference type="EC" id="3.4.13.21" evidence="9"/>
<evidence type="ECO:0000256" key="7">
    <source>
        <dbReference type="ARBA" id="ARBA00022997"/>
    </source>
</evidence>
<dbReference type="FunFam" id="3.40.50.880:FF:000007">
    <property type="entry name" value="Peptidase E"/>
    <property type="match status" value="1"/>
</dbReference>
<dbReference type="GO" id="GO:0006508">
    <property type="term" value="P:proteolysis"/>
    <property type="evidence" value="ECO:0007669"/>
    <property type="project" value="UniProtKB-KW"/>
</dbReference>
<accession>A0A4R3MF45</accession>
<keyword evidence="7" id="KW-0224">Dipeptidase</keyword>
<reference evidence="11 12" key="1">
    <citation type="submission" date="2019-03" db="EMBL/GenBank/DDBJ databases">
        <title>Genomic Encyclopedia of Type Strains, Phase IV (KMG-IV): sequencing the most valuable type-strain genomes for metagenomic binning, comparative biology and taxonomic classification.</title>
        <authorList>
            <person name="Goeker M."/>
        </authorList>
    </citation>
    <scope>NUCLEOTIDE SEQUENCE [LARGE SCALE GENOMIC DNA]</scope>
    <source>
        <strain evidence="11 12">DSM 24591</strain>
    </source>
</reference>
<evidence type="ECO:0000256" key="9">
    <source>
        <dbReference type="ARBA" id="ARBA00066675"/>
    </source>
</evidence>
<keyword evidence="5" id="KW-0378">Hydrolase</keyword>
<dbReference type="InterPro" id="IPR029062">
    <property type="entry name" value="Class_I_gatase-like"/>
</dbReference>
<name>A0A4R3MF45_9BURK</name>
<organism evidence="11 12">
    <name type="scientific">Paralcaligenes ureilyticus</name>
    <dbReference type="NCBI Taxonomy" id="627131"/>
    <lineage>
        <taxon>Bacteria</taxon>
        <taxon>Pseudomonadati</taxon>
        <taxon>Pseudomonadota</taxon>
        <taxon>Betaproteobacteria</taxon>
        <taxon>Burkholderiales</taxon>
        <taxon>Alcaligenaceae</taxon>
        <taxon>Paralcaligenes</taxon>
    </lineage>
</organism>
<evidence type="ECO:0000256" key="3">
    <source>
        <dbReference type="ARBA" id="ARBA00022490"/>
    </source>
</evidence>
<evidence type="ECO:0000313" key="12">
    <source>
        <dbReference type="Proteomes" id="UP000295525"/>
    </source>
</evidence>
<keyword evidence="12" id="KW-1185">Reference proteome</keyword>
<dbReference type="GO" id="GO:0005737">
    <property type="term" value="C:cytoplasm"/>
    <property type="evidence" value="ECO:0007669"/>
    <property type="project" value="UniProtKB-SubCell"/>
</dbReference>
<comment type="similarity">
    <text evidence="2">Belongs to the peptidase S51 family.</text>
</comment>
<gene>
    <name evidence="11" type="ORF">EDC26_101171</name>
</gene>
<evidence type="ECO:0000256" key="1">
    <source>
        <dbReference type="ARBA" id="ARBA00004496"/>
    </source>
</evidence>
<dbReference type="Gene3D" id="3.40.50.880">
    <property type="match status" value="1"/>
</dbReference>